<dbReference type="PANTHER" id="PTHR15294:SF3">
    <property type="entry name" value="SUMO-SPECIFIC ISOPEPTIDASE USPL1"/>
    <property type="match status" value="1"/>
</dbReference>
<dbReference type="GO" id="GO:0032183">
    <property type="term" value="F:SUMO binding"/>
    <property type="evidence" value="ECO:0007669"/>
    <property type="project" value="InterPro"/>
</dbReference>
<dbReference type="InterPro" id="IPR028889">
    <property type="entry name" value="USP"/>
</dbReference>
<keyword evidence="3" id="KW-1185">Reference proteome</keyword>
<proteinExistence type="predicted"/>
<dbReference type="Pfam" id="PF15499">
    <property type="entry name" value="Peptidase_C98"/>
    <property type="match status" value="1"/>
</dbReference>
<dbReference type="Proteomes" id="UP000887116">
    <property type="component" value="Unassembled WGS sequence"/>
</dbReference>
<evidence type="ECO:0000313" key="2">
    <source>
        <dbReference type="EMBL" id="GFQ99481.1"/>
    </source>
</evidence>
<dbReference type="EMBL" id="BMAO01005155">
    <property type="protein sequence ID" value="GFQ99481.1"/>
    <property type="molecule type" value="Genomic_DNA"/>
</dbReference>
<dbReference type="PROSITE" id="PS50235">
    <property type="entry name" value="USP_3"/>
    <property type="match status" value="1"/>
</dbReference>
<sequence length="508" mass="58005">MSTSSDKVKRSNKLPVKVLVPKKNERLDNVINKLKNQCSGFNNQKNSTRPEIISSLKEMDENSTNFKEYVSKDKCTADQSTSFVIRNINWTSTDDKYLNKNYLTWENSSNLCWLDASMSLLVHNKTLCHSIPKDSSTQTAKILMSYEKAISIFNDHSSDKSIEERLQNAKDILKSIQESVLEYLKPFLKCDDGKPDSAFCSLLNLISKDQEVKKKFNVRYAWHLICKKCLFSTVRNYEKPIITFNEVKHFIPNSPVSLWKCPKCDAPKQEICLKYKTLPQCFIFHFENGAGKGEFDAEKLDFEVNGRRYKLSGLLTLQKGSISFMNHFVTWIRDIITGYWLECDDLNSDVSSFTISQPTISLEDVSIFAYEAIDNDGTIFLKDDLGDVTVDNNDYLLIDLEDESKDDANNKIDKTDADKLKQCSSRSGKKNCNKSENISADYVNNKTSQFTDLNDAKESTSSLENEENIIKGDILQKRDSLASIDSFLEFCCASFSYVLLCLKKKQSI</sequence>
<protein>
    <recommendedName>
        <fullName evidence="1">USP domain-containing protein</fullName>
    </recommendedName>
</protein>
<dbReference type="SUPFAM" id="SSF54001">
    <property type="entry name" value="Cysteine proteinases"/>
    <property type="match status" value="1"/>
</dbReference>
<dbReference type="GO" id="GO:0015030">
    <property type="term" value="C:Cajal body"/>
    <property type="evidence" value="ECO:0007669"/>
    <property type="project" value="TreeGrafter"/>
</dbReference>
<evidence type="ECO:0000313" key="3">
    <source>
        <dbReference type="Proteomes" id="UP000887116"/>
    </source>
</evidence>
<dbReference type="PANTHER" id="PTHR15294">
    <property type="entry name" value="RETINOVIN-RELATED"/>
    <property type="match status" value="1"/>
</dbReference>
<dbReference type="InterPro" id="IPR033505">
    <property type="entry name" value="USPL1"/>
</dbReference>
<reference evidence="2" key="1">
    <citation type="submission" date="2020-07" db="EMBL/GenBank/DDBJ databases">
        <title>Multicomponent nature underlies the extraordinary mechanical properties of spider dragline silk.</title>
        <authorList>
            <person name="Kono N."/>
            <person name="Nakamura H."/>
            <person name="Mori M."/>
            <person name="Yoshida Y."/>
            <person name="Ohtoshi R."/>
            <person name="Malay A.D."/>
            <person name="Moran D.A.P."/>
            <person name="Tomita M."/>
            <person name="Numata K."/>
            <person name="Arakawa K."/>
        </authorList>
    </citation>
    <scope>NUCLEOTIDE SEQUENCE</scope>
</reference>
<gene>
    <name evidence="2" type="ORF">TNCT_683841</name>
</gene>
<evidence type="ECO:0000259" key="1">
    <source>
        <dbReference type="PROSITE" id="PS50235"/>
    </source>
</evidence>
<dbReference type="InterPro" id="IPR038765">
    <property type="entry name" value="Papain-like_cys_pep_sf"/>
</dbReference>
<accession>A0A8X6L8R5</accession>
<comment type="caution">
    <text evidence="2">The sequence shown here is derived from an EMBL/GenBank/DDBJ whole genome shotgun (WGS) entry which is preliminary data.</text>
</comment>
<dbReference type="GO" id="GO:0030576">
    <property type="term" value="P:Cajal body organization"/>
    <property type="evidence" value="ECO:0007669"/>
    <property type="project" value="InterPro"/>
</dbReference>
<dbReference type="GO" id="GO:0016926">
    <property type="term" value="P:protein desumoylation"/>
    <property type="evidence" value="ECO:0007669"/>
    <property type="project" value="TreeGrafter"/>
</dbReference>
<feature type="domain" description="USP" evidence="1">
    <location>
        <begin position="103"/>
        <end position="373"/>
    </location>
</feature>
<organism evidence="2 3">
    <name type="scientific">Trichonephila clavata</name>
    <name type="common">Joro spider</name>
    <name type="synonym">Nephila clavata</name>
    <dbReference type="NCBI Taxonomy" id="2740835"/>
    <lineage>
        <taxon>Eukaryota</taxon>
        <taxon>Metazoa</taxon>
        <taxon>Ecdysozoa</taxon>
        <taxon>Arthropoda</taxon>
        <taxon>Chelicerata</taxon>
        <taxon>Arachnida</taxon>
        <taxon>Araneae</taxon>
        <taxon>Araneomorphae</taxon>
        <taxon>Entelegynae</taxon>
        <taxon>Araneoidea</taxon>
        <taxon>Nephilidae</taxon>
        <taxon>Trichonephila</taxon>
    </lineage>
</organism>
<name>A0A8X6L8R5_TRICU</name>
<dbReference type="AlphaFoldDB" id="A0A8X6L8R5"/>
<dbReference type="OrthoDB" id="6411614at2759"/>
<dbReference type="InterPro" id="IPR028890">
    <property type="entry name" value="Peptidase_C98"/>
</dbReference>